<dbReference type="Gene3D" id="3.40.50.150">
    <property type="entry name" value="Vaccinia Virus protein VP39"/>
    <property type="match status" value="1"/>
</dbReference>
<dbReference type="GO" id="GO:0032991">
    <property type="term" value="C:protein-containing complex"/>
    <property type="evidence" value="ECO:0007669"/>
    <property type="project" value="TreeGrafter"/>
</dbReference>
<dbReference type="EMBL" id="KZ084163">
    <property type="protein sequence ID" value="OSC96893.1"/>
    <property type="molecule type" value="Genomic_DNA"/>
</dbReference>
<keyword evidence="2" id="KW-1185">Reference proteome</keyword>
<evidence type="ECO:0000313" key="1">
    <source>
        <dbReference type="EMBL" id="OSC96893.1"/>
    </source>
</evidence>
<dbReference type="OrthoDB" id="413520at2759"/>
<dbReference type="GO" id="GO:0008757">
    <property type="term" value="F:S-adenosylmethionine-dependent methyltransferase activity"/>
    <property type="evidence" value="ECO:0007669"/>
    <property type="project" value="UniProtKB-ARBA"/>
</dbReference>
<organism evidence="1 2">
    <name type="scientific">Trametes coccinea (strain BRFM310)</name>
    <name type="common">Pycnoporus coccineus</name>
    <dbReference type="NCBI Taxonomy" id="1353009"/>
    <lineage>
        <taxon>Eukaryota</taxon>
        <taxon>Fungi</taxon>
        <taxon>Dikarya</taxon>
        <taxon>Basidiomycota</taxon>
        <taxon>Agaricomycotina</taxon>
        <taxon>Agaricomycetes</taxon>
        <taxon>Polyporales</taxon>
        <taxon>Polyporaceae</taxon>
        <taxon>Trametes</taxon>
    </lineage>
</organism>
<gene>
    <name evidence="1" type="ORF">PYCCODRAFT_1399711</name>
</gene>
<proteinExistence type="predicted"/>
<evidence type="ECO:0008006" key="3">
    <source>
        <dbReference type="Google" id="ProtNLM"/>
    </source>
</evidence>
<name>A0A1Y2I894_TRAC3</name>
<dbReference type="InterPro" id="IPR029063">
    <property type="entry name" value="SAM-dependent_MTases_sf"/>
</dbReference>
<dbReference type="AlphaFoldDB" id="A0A1Y2I894"/>
<dbReference type="Pfam" id="PF10294">
    <property type="entry name" value="Methyltransf_16"/>
    <property type="match status" value="1"/>
</dbReference>
<reference evidence="1 2" key="1">
    <citation type="journal article" date="2015" name="Biotechnol. Biofuels">
        <title>Enhanced degradation of softwood versus hardwood by the white-rot fungus Pycnoporus coccineus.</title>
        <authorList>
            <person name="Couturier M."/>
            <person name="Navarro D."/>
            <person name="Chevret D."/>
            <person name="Henrissat B."/>
            <person name="Piumi F."/>
            <person name="Ruiz-Duenas F.J."/>
            <person name="Martinez A.T."/>
            <person name="Grigoriev I.V."/>
            <person name="Riley R."/>
            <person name="Lipzen A."/>
            <person name="Berrin J.G."/>
            <person name="Master E.R."/>
            <person name="Rosso M.N."/>
        </authorList>
    </citation>
    <scope>NUCLEOTIDE SEQUENCE [LARGE SCALE GENOMIC DNA]</scope>
    <source>
        <strain evidence="1 2">BRFM310</strain>
    </source>
</reference>
<protein>
    <recommendedName>
        <fullName evidence="3">Methyltransferase-domain-containing protein</fullName>
    </recommendedName>
</protein>
<dbReference type="InterPro" id="IPR019410">
    <property type="entry name" value="Methyltransf_16"/>
</dbReference>
<dbReference type="STRING" id="1353009.A0A1Y2I894"/>
<evidence type="ECO:0000313" key="2">
    <source>
        <dbReference type="Proteomes" id="UP000193067"/>
    </source>
</evidence>
<dbReference type="Proteomes" id="UP000193067">
    <property type="component" value="Unassembled WGS sequence"/>
</dbReference>
<accession>A0A1Y2I894</accession>
<sequence>MAIDRDPNFPSDLDIHPLASASSDADARFDSVAQEGAIRTYGIAGRIWEASHAMLAYLEPESPMEFDPPPPTIASAGSRRAITAIELGSGTGFVAAGIAEWLRPERDLLIATDLPEVCTLLKANLRESPAIWVRPLAWGSQEHIRELVEELQLLRAPPTTPGYPTHILCSDLIYFPALLAPLLRSLLDLTSPPFVDGISREPAQVILSYKMRSLAKETPFWSAFGLWFKFEPVLARRRSRTVSENDPVENQEEQTWTRFSPGDASDEMFVLVARRRPESLKWSVPEEDSALLAGVGAYLSDSPKSDDQFEQLLLMGLELS</sequence>
<dbReference type="PANTHER" id="PTHR14614:SF161">
    <property type="match status" value="1"/>
</dbReference>
<dbReference type="PANTHER" id="PTHR14614">
    <property type="entry name" value="HEPATOCELLULAR CARCINOMA-ASSOCIATED ANTIGEN"/>
    <property type="match status" value="1"/>
</dbReference>
<dbReference type="GO" id="GO:0005829">
    <property type="term" value="C:cytosol"/>
    <property type="evidence" value="ECO:0007669"/>
    <property type="project" value="TreeGrafter"/>
</dbReference>